<dbReference type="EMBL" id="JBHSGI010000034">
    <property type="protein sequence ID" value="MFC4671744.1"/>
    <property type="molecule type" value="Genomic_DNA"/>
</dbReference>
<reference evidence="2" key="1">
    <citation type="journal article" date="2019" name="Int. J. Syst. Evol. Microbiol.">
        <title>The Global Catalogue of Microorganisms (GCM) 10K type strain sequencing project: providing services to taxonomists for standard genome sequencing and annotation.</title>
        <authorList>
            <consortium name="The Broad Institute Genomics Platform"/>
            <consortium name="The Broad Institute Genome Sequencing Center for Infectious Disease"/>
            <person name="Wu L."/>
            <person name="Ma J."/>
        </authorList>
    </citation>
    <scope>NUCLEOTIDE SEQUENCE [LARGE SCALE GENOMIC DNA]</scope>
    <source>
        <strain evidence="2">CGMCC 4.7283</strain>
    </source>
</reference>
<protein>
    <recommendedName>
        <fullName evidence="3">DUF349 domain-containing protein</fullName>
    </recommendedName>
</protein>
<sequence>MAKDLDKLRTDFKKLQPKFNPYTEPAAAKIKKALIAALNAAWDRESEVREAIAKAVEEGEKGKKLADFEASGDFSKAFKSWKKATADHKAQVKALNDFCGAAEKLRDDLKGRLEKAEKEVKKDKPAGAAKKETEKFLASVKDEVDSLTATANVYGTVKFVELFYAAKEDATMQVILKKTLAKASGTDLPKILEAGARKKGEKQVEKLAHAIADAYDDAQTAADSDPKEAGKKIKLADGMLDKLTKLDKTYQDALKKQKKEIEASPEKKEIMQLIDLVADFLASCKRLKSDSEKAVKKAA</sequence>
<dbReference type="Proteomes" id="UP001595973">
    <property type="component" value="Unassembled WGS sequence"/>
</dbReference>
<evidence type="ECO:0000313" key="1">
    <source>
        <dbReference type="EMBL" id="MFC4671744.1"/>
    </source>
</evidence>
<evidence type="ECO:0000313" key="2">
    <source>
        <dbReference type="Proteomes" id="UP001595973"/>
    </source>
</evidence>
<gene>
    <name evidence="1" type="ORF">ACFO5X_24550</name>
</gene>
<comment type="caution">
    <text evidence="1">The sequence shown here is derived from an EMBL/GenBank/DDBJ whole genome shotgun (WGS) entry which is preliminary data.</text>
</comment>
<keyword evidence="2" id="KW-1185">Reference proteome</keyword>
<evidence type="ECO:0008006" key="3">
    <source>
        <dbReference type="Google" id="ProtNLM"/>
    </source>
</evidence>
<dbReference type="RefSeq" id="WP_380722594.1">
    <property type="nucleotide sequence ID" value="NZ_JBHSGI010000034.1"/>
</dbReference>
<proteinExistence type="predicted"/>
<accession>A0ABV9KPL4</accession>
<organism evidence="1 2">
    <name type="scientific">Seohaeicola nanhaiensis</name>
    <dbReference type="NCBI Taxonomy" id="1387282"/>
    <lineage>
        <taxon>Bacteria</taxon>
        <taxon>Pseudomonadati</taxon>
        <taxon>Pseudomonadota</taxon>
        <taxon>Alphaproteobacteria</taxon>
        <taxon>Rhodobacterales</taxon>
        <taxon>Roseobacteraceae</taxon>
        <taxon>Seohaeicola</taxon>
    </lineage>
</organism>
<name>A0ABV9KPL4_9RHOB</name>